<dbReference type="InterPro" id="IPR000398">
    <property type="entry name" value="Thymidylate_synthase"/>
</dbReference>
<evidence type="ECO:0000256" key="1">
    <source>
        <dbReference type="ARBA" id="ARBA00011947"/>
    </source>
</evidence>
<dbReference type="SUPFAM" id="SSF55831">
    <property type="entry name" value="Thymidylate synthase/dCMP hydroxymethylase"/>
    <property type="match status" value="1"/>
</dbReference>
<evidence type="ECO:0000313" key="6">
    <source>
        <dbReference type="Proteomes" id="UP000324678"/>
    </source>
</evidence>
<protein>
    <recommendedName>
        <fullName evidence="1">thymidylate synthase</fullName>
        <ecNumber evidence="1">2.1.1.45</ecNumber>
    </recommendedName>
</protein>
<evidence type="ECO:0000256" key="3">
    <source>
        <dbReference type="ARBA" id="ARBA00022679"/>
    </source>
</evidence>
<gene>
    <name evidence="5" type="ORF">FLP10_12015</name>
</gene>
<dbReference type="EMBL" id="CP043505">
    <property type="protein sequence ID" value="QEO15060.1"/>
    <property type="molecule type" value="Genomic_DNA"/>
</dbReference>
<dbReference type="InterPro" id="IPR023451">
    <property type="entry name" value="Thymidate_synth/dCMP_Mease_dom"/>
</dbReference>
<dbReference type="Gene3D" id="3.30.572.10">
    <property type="entry name" value="Thymidylate synthase/dCMP hydroxymethylase domain"/>
    <property type="match status" value="1"/>
</dbReference>
<dbReference type="PANTHER" id="PTHR11548">
    <property type="entry name" value="THYMIDYLATE SYNTHASE 1"/>
    <property type="match status" value="1"/>
</dbReference>
<keyword evidence="2" id="KW-0489">Methyltransferase</keyword>
<accession>A0A5C1YI05</accession>
<evidence type="ECO:0000256" key="2">
    <source>
        <dbReference type="ARBA" id="ARBA00022603"/>
    </source>
</evidence>
<dbReference type="RefSeq" id="WP_149161079.1">
    <property type="nucleotide sequence ID" value="NZ_CP043505.1"/>
</dbReference>
<dbReference type="GO" id="GO:0006231">
    <property type="term" value="P:dTMP biosynthetic process"/>
    <property type="evidence" value="ECO:0007669"/>
    <property type="project" value="InterPro"/>
</dbReference>
<proteinExistence type="predicted"/>
<dbReference type="EC" id="2.1.1.45" evidence="1"/>
<dbReference type="PRINTS" id="PR00108">
    <property type="entry name" value="THYMDSNTHASE"/>
</dbReference>
<name>A0A5C1YI05_9MICO</name>
<feature type="domain" description="Thymidylate synthase/dCMP hydroxymethylase" evidence="4">
    <location>
        <begin position="56"/>
        <end position="221"/>
    </location>
</feature>
<dbReference type="InterPro" id="IPR045097">
    <property type="entry name" value="Thymidate_synth/dCMP_Mease"/>
</dbReference>
<dbReference type="GO" id="GO:0032259">
    <property type="term" value="P:methylation"/>
    <property type="evidence" value="ECO:0007669"/>
    <property type="project" value="UniProtKB-KW"/>
</dbReference>
<dbReference type="Pfam" id="PF00303">
    <property type="entry name" value="Thymidylat_synt"/>
    <property type="match status" value="1"/>
</dbReference>
<dbReference type="AlphaFoldDB" id="A0A5C1YI05"/>
<dbReference type="OrthoDB" id="9774633at2"/>
<dbReference type="GO" id="GO:0005829">
    <property type="term" value="C:cytosol"/>
    <property type="evidence" value="ECO:0007669"/>
    <property type="project" value="TreeGrafter"/>
</dbReference>
<dbReference type="Proteomes" id="UP000324678">
    <property type="component" value="Chromosome"/>
</dbReference>
<sequence length="314" mass="35521">MLLVEEDSLDDVLQVVFKHLLESGKQIAPSKGSALEQLGAAIELRNPLARLSRSQRRSPIFSALGEWLWYLSGTDEVAPIVHYIPMYERFAVAGRVEGAYGPRLFGDGQRLMEVVKRLRSKQDSRQAVIQLFEHSDLSNQKDIPCTTTLQFFLRDQALHLAVTMRSNDAYRGLPHDVFAFTMIQEVVARCLGTEVGTYMHFVGSLHLYDSDAAAATEFLEEGWHHLKPMPAMPKEDPEGGLRWLLGVEEQIRSGDSKAPGPADFGTHPYWDDLGRLLLAHRATSESDFVRIRESLDDEFYAIYITDKHARLDKH</sequence>
<keyword evidence="3" id="KW-0808">Transferase</keyword>
<dbReference type="GO" id="GO:0004799">
    <property type="term" value="F:thymidylate synthase activity"/>
    <property type="evidence" value="ECO:0007669"/>
    <property type="project" value="UniProtKB-EC"/>
</dbReference>
<organism evidence="5 6">
    <name type="scientific">Agromyces intestinalis</name>
    <dbReference type="NCBI Taxonomy" id="2592652"/>
    <lineage>
        <taxon>Bacteria</taxon>
        <taxon>Bacillati</taxon>
        <taxon>Actinomycetota</taxon>
        <taxon>Actinomycetes</taxon>
        <taxon>Micrococcales</taxon>
        <taxon>Microbacteriaceae</taxon>
        <taxon>Agromyces</taxon>
    </lineage>
</organism>
<dbReference type="CDD" id="cd00351">
    <property type="entry name" value="TS_Pyrimidine_HMase"/>
    <property type="match status" value="1"/>
</dbReference>
<dbReference type="PANTHER" id="PTHR11548:SF9">
    <property type="entry name" value="THYMIDYLATE SYNTHASE"/>
    <property type="match status" value="1"/>
</dbReference>
<dbReference type="InterPro" id="IPR036926">
    <property type="entry name" value="Thymidate_synth/dCMP_Mease_sf"/>
</dbReference>
<dbReference type="KEGG" id="ail:FLP10_12015"/>
<keyword evidence="6" id="KW-1185">Reference proteome</keyword>
<evidence type="ECO:0000259" key="4">
    <source>
        <dbReference type="Pfam" id="PF00303"/>
    </source>
</evidence>
<evidence type="ECO:0000313" key="5">
    <source>
        <dbReference type="EMBL" id="QEO15060.1"/>
    </source>
</evidence>
<reference evidence="5 6" key="1">
    <citation type="submission" date="2019-09" db="EMBL/GenBank/DDBJ databases">
        <title>Genome sequencing of strain KACC 19306.</title>
        <authorList>
            <person name="Heo J."/>
            <person name="Kim S.-J."/>
            <person name="Kim J.-S."/>
            <person name="Hong S.-B."/>
            <person name="Kwon S.-W."/>
        </authorList>
    </citation>
    <scope>NUCLEOTIDE SEQUENCE [LARGE SCALE GENOMIC DNA]</scope>
    <source>
        <strain evidence="5 6">KACC 19306</strain>
    </source>
</reference>